<evidence type="ECO:0000313" key="5">
    <source>
        <dbReference type="EMBL" id="PJJ40571.1"/>
    </source>
</evidence>
<feature type="transmembrane region" description="Helical" evidence="2">
    <location>
        <begin position="368"/>
        <end position="393"/>
    </location>
</feature>
<accession>A0A2M9A4D0</accession>
<dbReference type="InterPro" id="IPR001173">
    <property type="entry name" value="Glyco_trans_2-like"/>
</dbReference>
<dbReference type="AlphaFoldDB" id="A0A2M9A4D0"/>
<dbReference type="GO" id="GO:0016740">
    <property type="term" value="F:transferase activity"/>
    <property type="evidence" value="ECO:0007669"/>
    <property type="project" value="UniProtKB-KW"/>
</dbReference>
<keyword evidence="2" id="KW-0472">Membrane</keyword>
<dbReference type="EMBL" id="PGEX01000001">
    <property type="protein sequence ID" value="PJJ40571.1"/>
    <property type="molecule type" value="Genomic_DNA"/>
</dbReference>
<evidence type="ECO:0000313" key="6">
    <source>
        <dbReference type="Proteomes" id="UP000231134"/>
    </source>
</evidence>
<feature type="domain" description="Glycosyltransferase 2-like" evidence="3">
    <location>
        <begin position="8"/>
        <end position="167"/>
    </location>
</feature>
<reference evidence="5 6" key="1">
    <citation type="submission" date="2017-11" db="EMBL/GenBank/DDBJ databases">
        <title>Animal gut microbial communities from fecal samples from Wisconsin, USA.</title>
        <authorList>
            <person name="Neumann A."/>
        </authorList>
    </citation>
    <scope>NUCLEOTIDE SEQUENCE [LARGE SCALE GENOMIC DNA]</scope>
    <source>
        <strain evidence="5 6">UWS3</strain>
    </source>
</reference>
<evidence type="ECO:0000256" key="1">
    <source>
        <dbReference type="ARBA" id="ARBA00022679"/>
    </source>
</evidence>
<keyword evidence="2" id="KW-1133">Transmembrane helix</keyword>
<dbReference type="Pfam" id="PF02709">
    <property type="entry name" value="Glyco_transf_7C"/>
    <property type="match status" value="1"/>
</dbReference>
<dbReference type="CDD" id="cd04186">
    <property type="entry name" value="GT_2_like_c"/>
    <property type="match status" value="1"/>
</dbReference>
<organism evidence="5 6">
    <name type="scientific">Hallerella succinigenes</name>
    <dbReference type="NCBI Taxonomy" id="1896222"/>
    <lineage>
        <taxon>Bacteria</taxon>
        <taxon>Pseudomonadati</taxon>
        <taxon>Fibrobacterota</taxon>
        <taxon>Fibrobacteria</taxon>
        <taxon>Fibrobacterales</taxon>
        <taxon>Fibrobacteraceae</taxon>
        <taxon>Hallerella</taxon>
    </lineage>
</organism>
<name>A0A2M9A4D0_9BACT</name>
<dbReference type="OrthoDB" id="9771846at2"/>
<dbReference type="Proteomes" id="UP000231134">
    <property type="component" value="Unassembled WGS sequence"/>
</dbReference>
<dbReference type="InterPro" id="IPR027791">
    <property type="entry name" value="Galactosyl_T_C"/>
</dbReference>
<dbReference type="RefSeq" id="WP_100424642.1">
    <property type="nucleotide sequence ID" value="NZ_JAQXKX010000044.1"/>
</dbReference>
<evidence type="ECO:0000259" key="3">
    <source>
        <dbReference type="Pfam" id="PF00535"/>
    </source>
</evidence>
<evidence type="ECO:0000256" key="2">
    <source>
        <dbReference type="SAM" id="Phobius"/>
    </source>
</evidence>
<dbReference type="PANTHER" id="PTHR43179:SF7">
    <property type="entry name" value="RHAMNOSYLTRANSFERASE WBBL"/>
    <property type="match status" value="1"/>
</dbReference>
<dbReference type="SUPFAM" id="SSF53448">
    <property type="entry name" value="Nucleotide-diphospho-sugar transferases"/>
    <property type="match status" value="1"/>
</dbReference>
<keyword evidence="1 5" id="KW-0808">Transferase</keyword>
<dbReference type="InterPro" id="IPR029044">
    <property type="entry name" value="Nucleotide-diphossugar_trans"/>
</dbReference>
<dbReference type="PANTHER" id="PTHR43179">
    <property type="entry name" value="RHAMNOSYLTRANSFERASE WBBL"/>
    <property type="match status" value="1"/>
</dbReference>
<dbReference type="Gene3D" id="3.90.550.10">
    <property type="entry name" value="Spore Coat Polysaccharide Biosynthesis Protein SpsA, Chain A"/>
    <property type="match status" value="1"/>
</dbReference>
<sequence length="512" mass="56868">MSSPFSCSVIIVAYNSRDYIPACVASVSDALENIDSEIFVVDNGSFVPILEEQKKAFPNVHWIVSQENLGFGKGCNLAAKQATKEILFFINPDTVVSKGTFQRTLAYMASKADAGAVGCKILNGDGTLQWACRRSFPSPFAAICKTIGLSALFPKSKIFASYNMTYLDPNVETEVDAVSGSFLGVKREIFNQLNGFDEDYFMYGEDLDICLRIKKSGYRNYYYPGTSILHFKGQSSKTRRFRTFVDFYMAMLIFAKKHHNYHMPTFIIALGIFFAALIGVFSRLVPQWWKMLVDVAIVGLCVLLYSLAAPISCKVAGVLALFTWLPLALAGDYVSSKLDGFRLLKFLLPSAAAGSAVSVLLLGTEASIVAPAIGVVFGCIFWRRLLFWLDYFYQIFSGKAKRSILLGGSTDAIDCWFDRYHLKPGLNLLGCVSNAPEKVTEENREHLLGGLRDLPSICKRTGCKELLVLSDSNGFRESFDQEWVKSLGVCPKLLIGTENNSDYAVVDLNYFY</sequence>
<evidence type="ECO:0000259" key="4">
    <source>
        <dbReference type="Pfam" id="PF02709"/>
    </source>
</evidence>
<protein>
    <submittedName>
        <fullName evidence="5">GT2 family glycosyltransferase</fullName>
    </submittedName>
</protein>
<comment type="caution">
    <text evidence="5">The sequence shown here is derived from an EMBL/GenBank/DDBJ whole genome shotgun (WGS) entry which is preliminary data.</text>
</comment>
<dbReference type="Pfam" id="PF00535">
    <property type="entry name" value="Glycos_transf_2"/>
    <property type="match status" value="1"/>
</dbReference>
<keyword evidence="2" id="KW-0812">Transmembrane</keyword>
<feature type="domain" description="Galactosyltransferase C-terminal" evidence="4">
    <location>
        <begin position="172"/>
        <end position="227"/>
    </location>
</feature>
<keyword evidence="6" id="KW-1185">Reference proteome</keyword>
<gene>
    <name evidence="5" type="ORF">BGX16_0501</name>
</gene>
<feature type="transmembrane region" description="Helical" evidence="2">
    <location>
        <begin position="346"/>
        <end position="362"/>
    </location>
</feature>
<feature type="transmembrane region" description="Helical" evidence="2">
    <location>
        <begin position="261"/>
        <end position="281"/>
    </location>
</feature>
<proteinExistence type="predicted"/>